<evidence type="ECO:0000256" key="1">
    <source>
        <dbReference type="SAM" id="Coils"/>
    </source>
</evidence>
<evidence type="ECO:0000313" key="4">
    <source>
        <dbReference type="EMBL" id="HEA22996.1"/>
    </source>
</evidence>
<dbReference type="InterPro" id="IPR045755">
    <property type="entry name" value="FtsL-like"/>
</dbReference>
<evidence type="ECO:0000256" key="3">
    <source>
        <dbReference type="SAM" id="Phobius"/>
    </source>
</evidence>
<dbReference type="EMBL" id="DRGL01000070">
    <property type="protein sequence ID" value="HEA22996.1"/>
    <property type="molecule type" value="Genomic_DNA"/>
</dbReference>
<proteinExistence type="predicted"/>
<evidence type="ECO:0000256" key="2">
    <source>
        <dbReference type="SAM" id="MobiDB-lite"/>
    </source>
</evidence>
<name>A0A831VQJ2_9FLAO</name>
<keyword evidence="3" id="KW-0472">Membrane</keyword>
<dbReference type="Pfam" id="PF19579">
    <property type="entry name" value="FtsL_2"/>
    <property type="match status" value="1"/>
</dbReference>
<keyword evidence="3" id="KW-0812">Transmembrane</keyword>
<accession>A0A831VQJ2</accession>
<keyword evidence="1" id="KW-0175">Coiled coil</keyword>
<organism evidence="4">
    <name type="scientific">Pricia antarctica</name>
    <dbReference type="NCBI Taxonomy" id="641691"/>
    <lineage>
        <taxon>Bacteria</taxon>
        <taxon>Pseudomonadati</taxon>
        <taxon>Bacteroidota</taxon>
        <taxon>Flavobacteriia</taxon>
        <taxon>Flavobacteriales</taxon>
        <taxon>Flavobacteriaceae</taxon>
        <taxon>Pricia</taxon>
    </lineage>
</organism>
<gene>
    <name evidence="4" type="ORF">ENH87_19050</name>
</gene>
<feature type="coiled-coil region" evidence="1">
    <location>
        <begin position="43"/>
        <end position="77"/>
    </location>
</feature>
<sequence length="119" mass="13290">MKTGLLNILKGTFLISGDAPKNWLFIIFTSFLATIMIGSSHSADKKVHQIAALNEEVKELRSEFVDVRSDMQQLKLESTVMHIVEVNGLFPSQVPPKQIKVKSQINQNPKSTVIPKSKD</sequence>
<feature type="region of interest" description="Disordered" evidence="2">
    <location>
        <begin position="100"/>
        <end position="119"/>
    </location>
</feature>
<feature type="compositionally biased region" description="Polar residues" evidence="2">
    <location>
        <begin position="101"/>
        <end position="111"/>
    </location>
</feature>
<keyword evidence="3" id="KW-1133">Transmembrane helix</keyword>
<dbReference type="Proteomes" id="UP000886191">
    <property type="component" value="Unassembled WGS sequence"/>
</dbReference>
<comment type="caution">
    <text evidence="4">The sequence shown here is derived from an EMBL/GenBank/DDBJ whole genome shotgun (WGS) entry which is preliminary data.</text>
</comment>
<feature type="transmembrane region" description="Helical" evidence="3">
    <location>
        <begin position="23"/>
        <end position="40"/>
    </location>
</feature>
<dbReference type="AlphaFoldDB" id="A0A831VQJ2"/>
<reference evidence="4" key="1">
    <citation type="journal article" date="2020" name="mSystems">
        <title>Genome- and Community-Level Interaction Insights into Carbon Utilization and Element Cycling Functions of Hydrothermarchaeota in Hydrothermal Sediment.</title>
        <authorList>
            <person name="Zhou Z."/>
            <person name="Liu Y."/>
            <person name="Xu W."/>
            <person name="Pan J."/>
            <person name="Luo Z.H."/>
            <person name="Li M."/>
        </authorList>
    </citation>
    <scope>NUCLEOTIDE SEQUENCE [LARGE SCALE GENOMIC DNA]</scope>
    <source>
        <strain evidence="4">HyVt-345</strain>
    </source>
</reference>
<protein>
    <submittedName>
        <fullName evidence="4">S-adenosyl-methyltransferase</fullName>
    </submittedName>
</protein>